<reference evidence="3 4" key="1">
    <citation type="submission" date="2019-07" db="EMBL/GenBank/DDBJ databases">
        <title>Complete Genome Sequence of Leptotrichia trevisanii Strain JMUB3870.</title>
        <authorList>
            <person name="Watanabe S."/>
            <person name="Cui L."/>
        </authorList>
    </citation>
    <scope>NUCLEOTIDE SEQUENCE [LARGE SCALE GENOMIC DNA]</scope>
    <source>
        <strain evidence="3 4">JMUB3870</strain>
    </source>
</reference>
<dbReference type="Pfam" id="PF03787">
    <property type="entry name" value="RAMPs"/>
    <property type="match status" value="1"/>
</dbReference>
<accession>A0A510K0E6</accession>
<keyword evidence="1" id="KW-0051">Antiviral defense</keyword>
<dbReference type="InterPro" id="IPR005537">
    <property type="entry name" value="RAMP_III_fam"/>
</dbReference>
<dbReference type="Proteomes" id="UP000422644">
    <property type="component" value="Chromosome"/>
</dbReference>
<keyword evidence="4" id="KW-1185">Reference proteome</keyword>
<organism evidence="3 4">
    <name type="scientific">Leptotrichia trevisanii</name>
    <dbReference type="NCBI Taxonomy" id="109328"/>
    <lineage>
        <taxon>Bacteria</taxon>
        <taxon>Fusobacteriati</taxon>
        <taxon>Fusobacteriota</taxon>
        <taxon>Fusobacteriia</taxon>
        <taxon>Fusobacteriales</taxon>
        <taxon>Leptotrichiaceae</taxon>
        <taxon>Leptotrichia</taxon>
    </lineage>
</organism>
<evidence type="ECO:0000313" key="3">
    <source>
        <dbReference type="EMBL" id="BBM45119.1"/>
    </source>
</evidence>
<name>A0A510K0E6_9FUSO</name>
<dbReference type="RefSeq" id="WP_155282721.1">
    <property type="nucleotide sequence ID" value="NZ_AP019831.1"/>
</dbReference>
<evidence type="ECO:0000259" key="2">
    <source>
        <dbReference type="Pfam" id="PF03787"/>
    </source>
</evidence>
<dbReference type="CDD" id="cd09726">
    <property type="entry name" value="RAMP_I_III"/>
    <property type="match status" value="1"/>
</dbReference>
<proteinExistence type="predicted"/>
<evidence type="ECO:0000313" key="4">
    <source>
        <dbReference type="Proteomes" id="UP000422644"/>
    </source>
</evidence>
<dbReference type="EMBL" id="AP019831">
    <property type="protein sequence ID" value="BBM45119.1"/>
    <property type="molecule type" value="Genomic_DNA"/>
</dbReference>
<dbReference type="AlphaFoldDB" id="A0A510K0E6"/>
<protein>
    <submittedName>
        <fullName evidence="3">CRISPR-associated protein Csm3</fullName>
    </submittedName>
</protein>
<dbReference type="OrthoDB" id="5362408at2"/>
<feature type="domain" description="CRISPR type III-associated protein" evidence="2">
    <location>
        <begin position="41"/>
        <end position="284"/>
    </location>
</feature>
<gene>
    <name evidence="3" type="primary">csm3</name>
    <name evidence="3" type="ORF">JMUB3870_1237</name>
</gene>
<dbReference type="GO" id="GO:0051607">
    <property type="term" value="P:defense response to virus"/>
    <property type="evidence" value="ECO:0007669"/>
    <property type="project" value="UniProtKB-KW"/>
</dbReference>
<evidence type="ECO:0000256" key="1">
    <source>
        <dbReference type="ARBA" id="ARBA00023118"/>
    </source>
</evidence>
<sequence>MYNNRNNNNIKETDYEIIPFGKKVLKKESKTYFSGVLKCNLKTITPIFIGSKKNIRKVNKDVNHNESFFPENGKEYIIPSSSLKGMIRGILDILTDSVVIESKIRKQEPEYKEKPYNFIDSKFYPTNDNKDLSISESIFGAIANSEVSIEKGKIFKNLQGKVYFTDGKISKLKAKISKEVLLKPLDAPSVKKILNKEKTKLLGRKYYKHQLNKNINNFRDNKLISARNTTLKQLMEKDNIFEFEIHFKNLAYHEMCILMYSLELEKEMYHKIGRGKALGMGSCKIEIEKIKLEEKDKKYLAFEKKEIYKIVKKEKFIENAKIYLELNNGERNNIKILEKILKG</sequence>